<name>D7GKF4_ECOLX</name>
<reference evidence="1" key="1">
    <citation type="journal article" date="2010" name="J. Bacteriol.">
        <title>A commensal gone bad: complete genome sequence of the prototypical enterotoxigenic Escherichia coli strain H10407.</title>
        <authorList>
            <person name="Crossman L.C."/>
            <person name="Chaudhuri R.R."/>
            <person name="Beatson S.A."/>
            <person name="Wells T.J."/>
            <person name="Desvaux M."/>
            <person name="Cunningham A.F."/>
            <person name="Petty N.K."/>
            <person name="Mahon V."/>
            <person name="Brinkley C."/>
            <person name="Hobman J.L."/>
            <person name="Savarino S.J."/>
            <person name="Turner S.M."/>
            <person name="Pallen M.J."/>
            <person name="Penn C.W."/>
            <person name="Parkhill J."/>
            <person name="Turner A.K."/>
            <person name="Johnson T.J."/>
            <person name="Thomson N.R."/>
            <person name="Smith S.G."/>
            <person name="Henderson I.R."/>
        </authorList>
    </citation>
    <scope>NUCLEOTIDE SEQUENCE [LARGE SCALE GENOMIC DNA]</scope>
    <source>
        <strain evidence="1">ETEC 1392/75</strain>
        <plasmid evidence="1">p1081</plasmid>
    </source>
</reference>
<sequence length="79" mass="8996">MGEDVHRHIYGGMSGNGVNDNRCWGNPTALSMHCYFFVINPTKTVIKHKYIILLKQSFLFFSVAEKDNITMLFVAESIV</sequence>
<dbReference type="EMBL" id="FN822745">
    <property type="protein sequence ID" value="CBL93385.1"/>
    <property type="molecule type" value="Genomic_DNA"/>
</dbReference>
<proteinExistence type="predicted"/>
<gene>
    <name evidence="1" type="ORF">ETEC1392/75_p1018_149</name>
</gene>
<protein>
    <submittedName>
        <fullName evidence="1">Uncharacterized protein</fullName>
    </submittedName>
</protein>
<geneLocation type="plasmid" evidence="1">
    <name>p1081</name>
</geneLocation>
<keyword evidence="1" id="KW-0614">Plasmid</keyword>
<evidence type="ECO:0000313" key="1">
    <source>
        <dbReference type="EMBL" id="CBL93385.1"/>
    </source>
</evidence>
<organism evidence="1">
    <name type="scientific">Escherichia coli ETEC 1392/75</name>
    <dbReference type="NCBI Taxonomy" id="762608"/>
    <lineage>
        <taxon>Bacteria</taxon>
        <taxon>Pseudomonadati</taxon>
        <taxon>Pseudomonadota</taxon>
        <taxon>Gammaproteobacteria</taxon>
        <taxon>Enterobacterales</taxon>
        <taxon>Enterobacteriaceae</taxon>
        <taxon>Escherichia</taxon>
    </lineage>
</organism>
<accession>D7GKF4</accession>
<reference evidence="1" key="2">
    <citation type="submission" date="2010-04" db="EMBL/GenBank/DDBJ databases">
        <authorList>
            <person name="Aslett M.A."/>
        </authorList>
    </citation>
    <scope>NUCLEOTIDE SEQUENCE</scope>
    <source>
        <strain evidence="1">ETEC 1392/75</strain>
        <plasmid evidence="1">p1081</plasmid>
    </source>
</reference>
<dbReference type="AlphaFoldDB" id="D7GKF4"/>